<name>A0A6A5SNI6_9PLEO</name>
<dbReference type="PANTHER" id="PTHR47843">
    <property type="entry name" value="BTB DOMAIN-CONTAINING PROTEIN-RELATED"/>
    <property type="match status" value="1"/>
</dbReference>
<dbReference type="SUPFAM" id="SSF54695">
    <property type="entry name" value="POZ domain"/>
    <property type="match status" value="1"/>
</dbReference>
<gene>
    <name evidence="3" type="ORF">EJ02DRAFT_347992</name>
</gene>
<keyword evidence="4" id="KW-1185">Reference proteome</keyword>
<feature type="region of interest" description="Disordered" evidence="1">
    <location>
        <begin position="34"/>
        <end position="129"/>
    </location>
</feature>
<feature type="domain" description="BTB" evidence="2">
    <location>
        <begin position="131"/>
        <end position="234"/>
    </location>
</feature>
<dbReference type="OrthoDB" id="6359816at2759"/>
<dbReference type="PANTHER" id="PTHR47843:SF5">
    <property type="entry name" value="BTB_POZ DOMAIN PROTEIN"/>
    <property type="match status" value="1"/>
</dbReference>
<dbReference type="Gene3D" id="3.30.710.10">
    <property type="entry name" value="Potassium Channel Kv1.1, Chain A"/>
    <property type="match status" value="1"/>
</dbReference>
<dbReference type="Pfam" id="PF00651">
    <property type="entry name" value="BTB"/>
    <property type="match status" value="1"/>
</dbReference>
<evidence type="ECO:0000313" key="3">
    <source>
        <dbReference type="EMBL" id="KAF1941362.1"/>
    </source>
</evidence>
<dbReference type="AlphaFoldDB" id="A0A6A5SNI6"/>
<dbReference type="Proteomes" id="UP000800038">
    <property type="component" value="Unassembled WGS sequence"/>
</dbReference>
<feature type="compositionally biased region" description="Low complexity" evidence="1">
    <location>
        <begin position="34"/>
        <end position="64"/>
    </location>
</feature>
<evidence type="ECO:0000313" key="4">
    <source>
        <dbReference type="Proteomes" id="UP000800038"/>
    </source>
</evidence>
<organism evidence="3 4">
    <name type="scientific">Clathrospora elynae</name>
    <dbReference type="NCBI Taxonomy" id="706981"/>
    <lineage>
        <taxon>Eukaryota</taxon>
        <taxon>Fungi</taxon>
        <taxon>Dikarya</taxon>
        <taxon>Ascomycota</taxon>
        <taxon>Pezizomycotina</taxon>
        <taxon>Dothideomycetes</taxon>
        <taxon>Pleosporomycetidae</taxon>
        <taxon>Pleosporales</taxon>
        <taxon>Diademaceae</taxon>
        <taxon>Clathrospora</taxon>
    </lineage>
</organism>
<dbReference type="InterPro" id="IPR000210">
    <property type="entry name" value="BTB/POZ_dom"/>
</dbReference>
<proteinExistence type="predicted"/>
<accession>A0A6A5SNI6</accession>
<dbReference type="EMBL" id="ML976048">
    <property type="protein sequence ID" value="KAF1941362.1"/>
    <property type="molecule type" value="Genomic_DNA"/>
</dbReference>
<protein>
    <recommendedName>
        <fullName evidence="2">BTB domain-containing protein</fullName>
    </recommendedName>
</protein>
<evidence type="ECO:0000259" key="2">
    <source>
        <dbReference type="Pfam" id="PF00651"/>
    </source>
</evidence>
<reference evidence="3" key="1">
    <citation type="journal article" date="2020" name="Stud. Mycol.">
        <title>101 Dothideomycetes genomes: a test case for predicting lifestyles and emergence of pathogens.</title>
        <authorList>
            <person name="Haridas S."/>
            <person name="Albert R."/>
            <person name="Binder M."/>
            <person name="Bloem J."/>
            <person name="Labutti K."/>
            <person name="Salamov A."/>
            <person name="Andreopoulos B."/>
            <person name="Baker S."/>
            <person name="Barry K."/>
            <person name="Bills G."/>
            <person name="Bluhm B."/>
            <person name="Cannon C."/>
            <person name="Castanera R."/>
            <person name="Culley D."/>
            <person name="Daum C."/>
            <person name="Ezra D."/>
            <person name="Gonzalez J."/>
            <person name="Henrissat B."/>
            <person name="Kuo A."/>
            <person name="Liang C."/>
            <person name="Lipzen A."/>
            <person name="Lutzoni F."/>
            <person name="Magnuson J."/>
            <person name="Mondo S."/>
            <person name="Nolan M."/>
            <person name="Ohm R."/>
            <person name="Pangilinan J."/>
            <person name="Park H.-J."/>
            <person name="Ramirez L."/>
            <person name="Alfaro M."/>
            <person name="Sun H."/>
            <person name="Tritt A."/>
            <person name="Yoshinaga Y."/>
            <person name="Zwiers L.-H."/>
            <person name="Turgeon B."/>
            <person name="Goodwin S."/>
            <person name="Spatafora J."/>
            <person name="Crous P."/>
            <person name="Grigoriev I."/>
        </authorList>
    </citation>
    <scope>NUCLEOTIDE SEQUENCE</scope>
    <source>
        <strain evidence="3">CBS 161.51</strain>
    </source>
</reference>
<dbReference type="InterPro" id="IPR011333">
    <property type="entry name" value="SKP1/BTB/POZ_sf"/>
</dbReference>
<sequence>MFVTPVFVARNVLDPSIYASKRDSQARTELSLRLSTTSSNSSVGLYRTSSTSSNTSVETAASSAPSVDANPRSKHRKSFSSGFIPQRFLNKPKLQEPERQRKPAQTSSPVISAPVAPPSPVVPSTPKPATEWQCSDLVVRCKNDVYHVDRVIMCHHSRWFAKVCAVVLSVCKTSKNVIDLSADDPDAVAAMMQYCYQLDYTDRLNTASKDVTLRYHVDVYMLAERYGVSGLKRLSLQKFEDFTAMVLIVDGNEEQLLHAIRAMYASDRNANADDLRRLAVSLCADHVQAFIHGTGRTMALVFESMEELPEFRADLFEEMASRRR</sequence>
<evidence type="ECO:0000256" key="1">
    <source>
        <dbReference type="SAM" id="MobiDB-lite"/>
    </source>
</evidence>
<feature type="compositionally biased region" description="Pro residues" evidence="1">
    <location>
        <begin position="115"/>
        <end position="126"/>
    </location>
</feature>